<evidence type="ECO:0000313" key="1">
    <source>
        <dbReference type="EMBL" id="MFC5587470.1"/>
    </source>
</evidence>
<evidence type="ECO:0000313" key="2">
    <source>
        <dbReference type="Proteomes" id="UP001596109"/>
    </source>
</evidence>
<gene>
    <name evidence="1" type="ORF">ACFPRA_00925</name>
</gene>
<protein>
    <submittedName>
        <fullName evidence="1">Uncharacterized protein</fullName>
    </submittedName>
</protein>
<comment type="caution">
    <text evidence="1">The sequence shown here is derived from an EMBL/GenBank/DDBJ whole genome shotgun (WGS) entry which is preliminary data.</text>
</comment>
<dbReference type="RefSeq" id="WP_381429509.1">
    <property type="nucleotide sequence ID" value="NZ_JBHSNO010000001.1"/>
</dbReference>
<proteinExistence type="predicted"/>
<dbReference type="Proteomes" id="UP001596109">
    <property type="component" value="Unassembled WGS sequence"/>
</dbReference>
<dbReference type="EMBL" id="JBHSNO010000001">
    <property type="protein sequence ID" value="MFC5587470.1"/>
    <property type="molecule type" value="Genomic_DNA"/>
</dbReference>
<accession>A0ABW0TDG2</accession>
<sequence>MWVITLYADVSIKMFEFESEKEAREVYHSLQGNKYLSHLV</sequence>
<keyword evidence="2" id="KW-1185">Reference proteome</keyword>
<name>A0ABW0TDG2_9BACL</name>
<reference evidence="2" key="1">
    <citation type="journal article" date="2019" name="Int. J. Syst. Evol. Microbiol.">
        <title>The Global Catalogue of Microorganisms (GCM) 10K type strain sequencing project: providing services to taxonomists for standard genome sequencing and annotation.</title>
        <authorList>
            <consortium name="The Broad Institute Genomics Platform"/>
            <consortium name="The Broad Institute Genome Sequencing Center for Infectious Disease"/>
            <person name="Wu L."/>
            <person name="Ma J."/>
        </authorList>
    </citation>
    <scope>NUCLEOTIDE SEQUENCE [LARGE SCALE GENOMIC DNA]</scope>
    <source>
        <strain evidence="2">CGMCC 4.1434</strain>
    </source>
</reference>
<organism evidence="1 2">
    <name type="scientific">Sporosarcina soli</name>
    <dbReference type="NCBI Taxonomy" id="334736"/>
    <lineage>
        <taxon>Bacteria</taxon>
        <taxon>Bacillati</taxon>
        <taxon>Bacillota</taxon>
        <taxon>Bacilli</taxon>
        <taxon>Bacillales</taxon>
        <taxon>Caryophanaceae</taxon>
        <taxon>Sporosarcina</taxon>
    </lineage>
</organism>